<dbReference type="EMBL" id="PCXQ01000004">
    <property type="protein sequence ID" value="PJE50923.1"/>
    <property type="molecule type" value="Genomic_DNA"/>
</dbReference>
<protein>
    <recommendedName>
        <fullName evidence="4">PsbP C-terminal domain-containing protein</fullName>
    </recommendedName>
</protein>
<dbReference type="Proteomes" id="UP000228496">
    <property type="component" value="Unassembled WGS sequence"/>
</dbReference>
<evidence type="ECO:0000313" key="3">
    <source>
        <dbReference type="Proteomes" id="UP000228496"/>
    </source>
</evidence>
<evidence type="ECO:0008006" key="4">
    <source>
        <dbReference type="Google" id="ProtNLM"/>
    </source>
</evidence>
<keyword evidence="1" id="KW-1133">Transmembrane helix</keyword>
<accession>A0A2J0Q776</accession>
<evidence type="ECO:0000256" key="1">
    <source>
        <dbReference type="SAM" id="Phobius"/>
    </source>
</evidence>
<gene>
    <name evidence="2" type="ORF">COV29_01435</name>
</gene>
<organism evidence="2 3">
    <name type="scientific">Candidatus Yanofskybacteria bacterium CG10_big_fil_rev_8_21_14_0_10_36_16</name>
    <dbReference type="NCBI Taxonomy" id="1975096"/>
    <lineage>
        <taxon>Bacteria</taxon>
        <taxon>Candidatus Yanofskyibacteriota</taxon>
    </lineage>
</organism>
<feature type="transmembrane region" description="Helical" evidence="1">
    <location>
        <begin position="7"/>
        <end position="27"/>
    </location>
</feature>
<comment type="caution">
    <text evidence="2">The sequence shown here is derived from an EMBL/GenBank/DDBJ whole genome shotgun (WGS) entry which is preliminary data.</text>
</comment>
<keyword evidence="1" id="KW-0472">Membrane</keyword>
<evidence type="ECO:0000313" key="2">
    <source>
        <dbReference type="EMBL" id="PJE50923.1"/>
    </source>
</evidence>
<dbReference type="AlphaFoldDB" id="A0A2J0Q776"/>
<reference evidence="2 3" key="1">
    <citation type="submission" date="2017-09" db="EMBL/GenBank/DDBJ databases">
        <title>Depth-based differentiation of microbial function through sediment-hosted aquifers and enrichment of novel symbionts in the deep terrestrial subsurface.</title>
        <authorList>
            <person name="Probst A.J."/>
            <person name="Ladd B."/>
            <person name="Jarett J.K."/>
            <person name="Geller-Mcgrath D.E."/>
            <person name="Sieber C.M."/>
            <person name="Emerson J.B."/>
            <person name="Anantharaman K."/>
            <person name="Thomas B.C."/>
            <person name="Malmstrom R."/>
            <person name="Stieglmeier M."/>
            <person name="Klingl A."/>
            <person name="Woyke T."/>
            <person name="Ryan C.M."/>
            <person name="Banfield J.F."/>
        </authorList>
    </citation>
    <scope>NUCLEOTIDE SEQUENCE [LARGE SCALE GENOMIC DNA]</scope>
    <source>
        <strain evidence="2">CG10_big_fil_rev_8_21_14_0_10_36_16</strain>
    </source>
</reference>
<sequence length="189" mass="21886">MKNKKKKIYLLISFIVLGSLSLVYWQLSSNAENEVELYSNSDYGISFAYPKDWNFRESRGNDFTPFGIVLSDINLDNFSAAPTKAYPDKFISIAFVKTTENEDEYFNNSAAIELNNLEITDINTRTNIIKKYEGNRSRGQNNPDKIKHIYTFIRSGEYLIEITTYIINKNDEEEVTNIFNDIIKSLEIN</sequence>
<proteinExistence type="predicted"/>
<name>A0A2J0Q776_9BACT</name>
<keyword evidence="1" id="KW-0812">Transmembrane</keyword>